<organism evidence="1 2">
    <name type="scientific">Bradyrhizobium valentinum</name>
    <dbReference type="NCBI Taxonomy" id="1518501"/>
    <lineage>
        <taxon>Bacteria</taxon>
        <taxon>Pseudomonadati</taxon>
        <taxon>Pseudomonadota</taxon>
        <taxon>Alphaproteobacteria</taxon>
        <taxon>Hyphomicrobiales</taxon>
        <taxon>Nitrobacteraceae</taxon>
        <taxon>Bradyrhizobium</taxon>
    </lineage>
</organism>
<evidence type="ECO:0000313" key="2">
    <source>
        <dbReference type="Proteomes" id="UP000051913"/>
    </source>
</evidence>
<comment type="caution">
    <text evidence="1">The sequence shown here is derived from an EMBL/GenBank/DDBJ whole genome shotgun (WGS) entry which is preliminary data.</text>
</comment>
<gene>
    <name evidence="1" type="ORF">CP49_09025</name>
</gene>
<sequence length="74" mass="7883">MLTVWLDGIVKFGTSDGEVRHVSAGGSMLAEDTHGKGHISRHPNEDKRLILITPAEGLDSPPIPTLEVAVELLG</sequence>
<protein>
    <recommendedName>
        <fullName evidence="3">Cupin 2 conserved barrel domain-containing protein</fullName>
    </recommendedName>
</protein>
<reference evidence="1 2" key="1">
    <citation type="submission" date="2014-03" db="EMBL/GenBank/DDBJ databases">
        <title>Bradyrhizobium valentinum sp. nov., isolated from effective nodules of Lupinus mariae-josephae, a lupine endemic of basic-lime soils in Eastern Spain.</title>
        <authorList>
            <person name="Duran D."/>
            <person name="Rey L."/>
            <person name="Navarro A."/>
            <person name="Busquets A."/>
            <person name="Imperial J."/>
            <person name="Ruiz-Argueso T."/>
        </authorList>
    </citation>
    <scope>NUCLEOTIDE SEQUENCE [LARGE SCALE GENOMIC DNA]</scope>
    <source>
        <strain evidence="1 2">LmjM3</strain>
    </source>
</reference>
<name>A0A0R3LXR8_9BRAD</name>
<dbReference type="EMBL" id="LLXX01000025">
    <property type="protein sequence ID" value="KRR12788.1"/>
    <property type="molecule type" value="Genomic_DNA"/>
</dbReference>
<dbReference type="Proteomes" id="UP000051913">
    <property type="component" value="Unassembled WGS sequence"/>
</dbReference>
<evidence type="ECO:0008006" key="3">
    <source>
        <dbReference type="Google" id="ProtNLM"/>
    </source>
</evidence>
<evidence type="ECO:0000313" key="1">
    <source>
        <dbReference type="EMBL" id="KRR12788.1"/>
    </source>
</evidence>
<keyword evidence="2" id="KW-1185">Reference proteome</keyword>
<dbReference type="AlphaFoldDB" id="A0A0R3LXR8"/>
<proteinExistence type="predicted"/>
<accession>A0A0R3LXR8</accession>